<dbReference type="EMBL" id="CM002873">
    <property type="protein sequence ID" value="KFK35443.1"/>
    <property type="molecule type" value="Genomic_DNA"/>
</dbReference>
<dbReference type="OrthoDB" id="1085421at2759"/>
<keyword evidence="2" id="KW-1185">Reference proteome</keyword>
<feature type="non-terminal residue" evidence="1">
    <location>
        <position position="292"/>
    </location>
</feature>
<protein>
    <recommendedName>
        <fullName evidence="3">RRM domain-containing protein</fullName>
    </recommendedName>
</protein>
<organism evidence="1 2">
    <name type="scientific">Arabis alpina</name>
    <name type="common">Alpine rock-cress</name>
    <dbReference type="NCBI Taxonomy" id="50452"/>
    <lineage>
        <taxon>Eukaryota</taxon>
        <taxon>Viridiplantae</taxon>
        <taxon>Streptophyta</taxon>
        <taxon>Embryophyta</taxon>
        <taxon>Tracheophyta</taxon>
        <taxon>Spermatophyta</taxon>
        <taxon>Magnoliopsida</taxon>
        <taxon>eudicotyledons</taxon>
        <taxon>Gunneridae</taxon>
        <taxon>Pentapetalae</taxon>
        <taxon>rosids</taxon>
        <taxon>malvids</taxon>
        <taxon>Brassicales</taxon>
        <taxon>Brassicaceae</taxon>
        <taxon>Arabideae</taxon>
        <taxon>Arabis</taxon>
    </lineage>
</organism>
<gene>
    <name evidence="1" type="ordered locus">AALP_Aa5g284900</name>
</gene>
<dbReference type="GO" id="GO:0003676">
    <property type="term" value="F:nucleic acid binding"/>
    <property type="evidence" value="ECO:0007669"/>
    <property type="project" value="InterPro"/>
</dbReference>
<sequence length="292" mass="32652">MDKHSSNDSDIDFSALTMDKAFENRLKALNVLNEDQLILCTRVSVEGYDTSLRRDDIKRVLLRYFRSCGDIFRVLFSRDRPGRNRLRVSRRACIYFRNEGAQDKAVALSGSNVGFPIPGIQLGGWNVFVKAIRKLPVLFSPDEVAEARRIIHSRDFGFIVKGFPTNLPANVVKMALFRRFRSYGEIRYLTIDEDRSQPGLLHTSGFVSLWGDGDLEKSEELDGTDMGGWNLSMLTLAKALQTPVSHDSPAYRTIGPKFPPGIRCIVPYLPADPWGDHNTSTASSSDGPPGNP</sequence>
<dbReference type="InterPro" id="IPR035979">
    <property type="entry name" value="RBD_domain_sf"/>
</dbReference>
<dbReference type="SUPFAM" id="SSF54928">
    <property type="entry name" value="RNA-binding domain, RBD"/>
    <property type="match status" value="1"/>
</dbReference>
<dbReference type="Gramene" id="KFK35443">
    <property type="protein sequence ID" value="KFK35443"/>
    <property type="gene ID" value="AALP_AA5G284900"/>
</dbReference>
<evidence type="ECO:0000313" key="1">
    <source>
        <dbReference type="EMBL" id="KFK35443.1"/>
    </source>
</evidence>
<evidence type="ECO:0008006" key="3">
    <source>
        <dbReference type="Google" id="ProtNLM"/>
    </source>
</evidence>
<name>A0A087GZZ1_ARAAL</name>
<dbReference type="OMA" id="YFRNEGA"/>
<accession>A0A087GZZ1</accession>
<reference evidence="2" key="1">
    <citation type="journal article" date="2015" name="Nat. Plants">
        <title>Genome expansion of Arabis alpina linked with retrotransposition and reduced symmetric DNA methylation.</title>
        <authorList>
            <person name="Willing E.M."/>
            <person name="Rawat V."/>
            <person name="Mandakova T."/>
            <person name="Maumus F."/>
            <person name="James G.V."/>
            <person name="Nordstroem K.J."/>
            <person name="Becker C."/>
            <person name="Warthmann N."/>
            <person name="Chica C."/>
            <person name="Szarzynska B."/>
            <person name="Zytnicki M."/>
            <person name="Albani M.C."/>
            <person name="Kiefer C."/>
            <person name="Bergonzi S."/>
            <person name="Castaings L."/>
            <person name="Mateos J.L."/>
            <person name="Berns M.C."/>
            <person name="Bujdoso N."/>
            <person name="Piofczyk T."/>
            <person name="de Lorenzo L."/>
            <person name="Barrero-Sicilia C."/>
            <person name="Mateos I."/>
            <person name="Piednoel M."/>
            <person name="Hagmann J."/>
            <person name="Chen-Min-Tao R."/>
            <person name="Iglesias-Fernandez R."/>
            <person name="Schuster S.C."/>
            <person name="Alonso-Blanco C."/>
            <person name="Roudier F."/>
            <person name="Carbonero P."/>
            <person name="Paz-Ares J."/>
            <person name="Davis S.J."/>
            <person name="Pecinka A."/>
            <person name="Quesneville H."/>
            <person name="Colot V."/>
            <person name="Lysak M.A."/>
            <person name="Weigel D."/>
            <person name="Coupland G."/>
            <person name="Schneeberger K."/>
        </authorList>
    </citation>
    <scope>NUCLEOTIDE SEQUENCE [LARGE SCALE GENOMIC DNA]</scope>
    <source>
        <strain evidence="2">cv. Pajares</strain>
    </source>
</reference>
<dbReference type="AlphaFoldDB" id="A0A087GZZ1"/>
<evidence type="ECO:0000313" key="2">
    <source>
        <dbReference type="Proteomes" id="UP000029120"/>
    </source>
</evidence>
<proteinExistence type="predicted"/>
<dbReference type="Proteomes" id="UP000029120">
    <property type="component" value="Chromosome 5"/>
</dbReference>